<dbReference type="Gene3D" id="3.40.50.10320">
    <property type="entry name" value="LmbE-like"/>
    <property type="match status" value="1"/>
</dbReference>
<reference evidence="1 2" key="1">
    <citation type="journal article" date="2014" name="Genome Announc.">
        <title>Draft Genome Sequence of Fervidicella metallireducens Strain AeBT, an Iron-Reducing Thermoanaerobe from the Great Artesian Basin.</title>
        <authorList>
            <person name="Patel B.K."/>
        </authorList>
    </citation>
    <scope>NUCLEOTIDE SEQUENCE [LARGE SCALE GENOMIC DNA]</scope>
    <source>
        <strain evidence="1 2">AeB</strain>
    </source>
</reference>
<name>A0A017RVY5_9CLOT</name>
<dbReference type="Proteomes" id="UP000019681">
    <property type="component" value="Unassembled WGS sequence"/>
</dbReference>
<proteinExistence type="predicted"/>
<dbReference type="SUPFAM" id="SSF102588">
    <property type="entry name" value="LmbE-like"/>
    <property type="match status" value="1"/>
</dbReference>
<comment type="caution">
    <text evidence="1">The sequence shown here is derived from an EMBL/GenBank/DDBJ whole genome shotgun (WGS) entry which is preliminary data.</text>
</comment>
<accession>A0A017RVY5</accession>
<sequence length="221" mass="25441">MKVLIISVHPDDETLGCGGTILKHTANGDDTYWLIITKPEESIGYSKKFINDREQQVKAVSQLYKFNSVYQLQYSTTRLHQVDISLLIKNLSKIIMEVKPEVVYMVNRSDIHTDHQVAARAIMSCTKSFRYPFIKKILMYECISETEIAPSLPENIFIPNVYSDITDYIDKKLEIMKLYESEVQEIPLPRSLDNIKALARFRGASCGVAYAEAFMLVRERF</sequence>
<dbReference type="STRING" id="1403537.Q428_05935"/>
<dbReference type="PANTHER" id="PTHR12993">
    <property type="entry name" value="N-ACETYLGLUCOSAMINYL-PHOSPHATIDYLINOSITOL DE-N-ACETYLASE-RELATED"/>
    <property type="match status" value="1"/>
</dbReference>
<dbReference type="InterPro" id="IPR003737">
    <property type="entry name" value="GlcNAc_PI_deacetylase-related"/>
</dbReference>
<dbReference type="InterPro" id="IPR024078">
    <property type="entry name" value="LmbE-like_dom_sf"/>
</dbReference>
<dbReference type="EMBL" id="AZQP01000013">
    <property type="protein sequence ID" value="EYE88786.1"/>
    <property type="molecule type" value="Genomic_DNA"/>
</dbReference>
<dbReference type="AlphaFoldDB" id="A0A017RVY5"/>
<dbReference type="Pfam" id="PF02585">
    <property type="entry name" value="PIG-L"/>
    <property type="match status" value="1"/>
</dbReference>
<dbReference type="RefSeq" id="WP_035379038.1">
    <property type="nucleotide sequence ID" value="NZ_AZQP01000013.1"/>
</dbReference>
<dbReference type="GO" id="GO:0016811">
    <property type="term" value="F:hydrolase activity, acting on carbon-nitrogen (but not peptide) bonds, in linear amides"/>
    <property type="evidence" value="ECO:0007669"/>
    <property type="project" value="TreeGrafter"/>
</dbReference>
<gene>
    <name evidence="1" type="ORF">Q428_05935</name>
</gene>
<evidence type="ECO:0000313" key="1">
    <source>
        <dbReference type="EMBL" id="EYE88786.1"/>
    </source>
</evidence>
<evidence type="ECO:0000313" key="2">
    <source>
        <dbReference type="Proteomes" id="UP000019681"/>
    </source>
</evidence>
<dbReference type="PANTHER" id="PTHR12993:SF11">
    <property type="entry name" value="N-ACETYLGLUCOSAMINYL-PHOSPHATIDYLINOSITOL DE-N-ACETYLASE"/>
    <property type="match status" value="1"/>
</dbReference>
<organism evidence="1 2">
    <name type="scientific">Fervidicella metallireducens AeB</name>
    <dbReference type="NCBI Taxonomy" id="1403537"/>
    <lineage>
        <taxon>Bacteria</taxon>
        <taxon>Bacillati</taxon>
        <taxon>Bacillota</taxon>
        <taxon>Clostridia</taxon>
        <taxon>Eubacteriales</taxon>
        <taxon>Clostridiaceae</taxon>
        <taxon>Fervidicella</taxon>
    </lineage>
</organism>
<keyword evidence="2" id="KW-1185">Reference proteome</keyword>
<protein>
    <submittedName>
        <fullName evidence="1">GlcNAc-PI de-N-acetylase</fullName>
    </submittedName>
</protein>
<dbReference type="OrthoDB" id="9815144at2"/>